<gene>
    <name evidence="1" type="ORF">WQE_07227</name>
</gene>
<evidence type="ECO:0000313" key="2">
    <source>
        <dbReference type="Proteomes" id="UP000004980"/>
    </source>
</evidence>
<keyword evidence="2" id="KW-1185">Reference proteome</keyword>
<sequence>MIAWTIATNLVGAVEAVHFQVGDSIRDLGGSNADYVGVELKYGGNWNRTRGVIAPGRGCSRVDPFLASASERGSDFNAGYCRISMN</sequence>
<dbReference type="Proteomes" id="UP000004980">
    <property type="component" value="Unassembled WGS sequence"/>
</dbReference>
<name>A0ABN0FSN5_9BURK</name>
<dbReference type="EMBL" id="AKAU01000053">
    <property type="protein sequence ID" value="EIN01802.1"/>
    <property type="molecule type" value="Genomic_DNA"/>
</dbReference>
<reference evidence="1 2" key="1">
    <citation type="journal article" date="2012" name="J. Bacteriol.">
        <title>Draft Genome Sequence of the Soil Bacterium Burkholderia terrae Strain BS001, Which Interacts with Fungal Surface Structures.</title>
        <authorList>
            <person name="Nazir R."/>
            <person name="Hansen M.A."/>
            <person name="Sorensen S."/>
            <person name="van Elsas J.D."/>
        </authorList>
    </citation>
    <scope>NUCLEOTIDE SEQUENCE [LARGE SCALE GENOMIC DNA]</scope>
    <source>
        <strain evidence="1 2">BS001</strain>
    </source>
</reference>
<comment type="caution">
    <text evidence="1">The sequence shown here is derived from an EMBL/GenBank/DDBJ whole genome shotgun (WGS) entry which is preliminary data.</text>
</comment>
<dbReference type="RefSeq" id="WP_007579187.1">
    <property type="nucleotide sequence ID" value="NZ_AKAU01000053.1"/>
</dbReference>
<evidence type="ECO:0008006" key="3">
    <source>
        <dbReference type="Google" id="ProtNLM"/>
    </source>
</evidence>
<evidence type="ECO:0000313" key="1">
    <source>
        <dbReference type="EMBL" id="EIN01802.1"/>
    </source>
</evidence>
<accession>A0ABN0FSN5</accession>
<protein>
    <recommendedName>
        <fullName evidence="3">Porin</fullName>
    </recommendedName>
</protein>
<proteinExistence type="predicted"/>
<organism evidence="1 2">
    <name type="scientific">Paraburkholderia hospita</name>
    <dbReference type="NCBI Taxonomy" id="169430"/>
    <lineage>
        <taxon>Bacteria</taxon>
        <taxon>Pseudomonadati</taxon>
        <taxon>Pseudomonadota</taxon>
        <taxon>Betaproteobacteria</taxon>
        <taxon>Burkholderiales</taxon>
        <taxon>Burkholderiaceae</taxon>
        <taxon>Paraburkholderia</taxon>
    </lineage>
</organism>